<dbReference type="SUPFAM" id="SSF54427">
    <property type="entry name" value="NTF2-like"/>
    <property type="match status" value="1"/>
</dbReference>
<dbReference type="Gene3D" id="3.10.450.50">
    <property type="match status" value="1"/>
</dbReference>
<dbReference type="InterPro" id="IPR032710">
    <property type="entry name" value="NTF2-like_dom_sf"/>
</dbReference>
<evidence type="ECO:0008006" key="3">
    <source>
        <dbReference type="Google" id="ProtNLM"/>
    </source>
</evidence>
<accession>A0ABX9X1E7</accession>
<evidence type="ECO:0000313" key="2">
    <source>
        <dbReference type="Proteomes" id="UP000281899"/>
    </source>
</evidence>
<keyword evidence="2" id="KW-1185">Reference proteome</keyword>
<reference evidence="1 2" key="1">
    <citation type="submission" date="2018-11" db="EMBL/GenBank/DDBJ databases">
        <title>Proposal to divide the Flavobacteriaceae and reorganize its genera based on Amino Acid Identity values calculated from whole genome sequences.</title>
        <authorList>
            <person name="Nicholson A.C."/>
            <person name="Gulvik C.A."/>
            <person name="Whitney A.M."/>
            <person name="Humrighouse B.W."/>
            <person name="Bell M."/>
            <person name="Holmes B."/>
            <person name="Steigerwalt A."/>
            <person name="Villarma A."/>
            <person name="Sheth M."/>
            <person name="Batra D."/>
            <person name="Pryor J."/>
            <person name="Bernardet J.-F."/>
            <person name="Hugo C."/>
            <person name="Kampfer P."/>
            <person name="Newman J."/>
            <person name="Mcquiston J.R."/>
        </authorList>
    </citation>
    <scope>NUCLEOTIDE SEQUENCE [LARGE SCALE GENOMIC DNA]</scope>
    <source>
        <strain evidence="1 2">G0235</strain>
    </source>
</reference>
<evidence type="ECO:0000313" key="1">
    <source>
        <dbReference type="EMBL" id="ROH88979.1"/>
    </source>
</evidence>
<organism evidence="1 2">
    <name type="scientific">Chryseobacterium cucumeris</name>
    <dbReference type="NCBI Taxonomy" id="1813611"/>
    <lineage>
        <taxon>Bacteria</taxon>
        <taxon>Pseudomonadati</taxon>
        <taxon>Bacteroidota</taxon>
        <taxon>Flavobacteriia</taxon>
        <taxon>Flavobacteriales</taxon>
        <taxon>Weeksellaceae</taxon>
        <taxon>Chryseobacterium group</taxon>
        <taxon>Chryseobacterium</taxon>
    </lineage>
</organism>
<dbReference type="EMBL" id="RJTW01000009">
    <property type="protein sequence ID" value="ROH88979.1"/>
    <property type="molecule type" value="Genomic_DNA"/>
</dbReference>
<proteinExistence type="predicted"/>
<protein>
    <recommendedName>
        <fullName evidence="3">Ketosteroid isomerase homolog</fullName>
    </recommendedName>
</protein>
<name>A0ABX9X1E7_9FLAO</name>
<comment type="caution">
    <text evidence="1">The sequence shown here is derived from an EMBL/GenBank/DDBJ whole genome shotgun (WGS) entry which is preliminary data.</text>
</comment>
<gene>
    <name evidence="1" type="ORF">EGI15_20075</name>
</gene>
<dbReference type="Proteomes" id="UP000281899">
    <property type="component" value="Unassembled WGS sequence"/>
</dbReference>
<sequence length="184" mass="21301">MFSRGGHRFFIEKYRFVRNFTIFGFEECFALYKNFTMKKILILSLLLLLTSWSDAQNKDLKPVRKIIEASNAIYAELANKNDGSILSRYTDDACLFPPNTAPLCGKEQILDFFKNGPKVHVKFMIQNLYGDGRTSVTEESYYEMTDLKGNKLDDGKVIVIWKNTKDGWKMHRDMFSSNHPAKSN</sequence>